<evidence type="ECO:0000256" key="1">
    <source>
        <dbReference type="SAM" id="Phobius"/>
    </source>
</evidence>
<name>A0A8S1Q038_9CILI</name>
<keyword evidence="1" id="KW-0472">Membrane</keyword>
<keyword evidence="3" id="KW-1185">Reference proteome</keyword>
<comment type="caution">
    <text evidence="2">The sequence shown here is derived from an EMBL/GenBank/DDBJ whole genome shotgun (WGS) entry which is preliminary data.</text>
</comment>
<evidence type="ECO:0000313" key="2">
    <source>
        <dbReference type="EMBL" id="CAD8108864.1"/>
    </source>
</evidence>
<organism evidence="2 3">
    <name type="scientific">Paramecium sonneborni</name>
    <dbReference type="NCBI Taxonomy" id="65129"/>
    <lineage>
        <taxon>Eukaryota</taxon>
        <taxon>Sar</taxon>
        <taxon>Alveolata</taxon>
        <taxon>Ciliophora</taxon>
        <taxon>Intramacronucleata</taxon>
        <taxon>Oligohymenophorea</taxon>
        <taxon>Peniculida</taxon>
        <taxon>Parameciidae</taxon>
        <taxon>Paramecium</taxon>
    </lineage>
</organism>
<accession>A0A8S1Q038</accession>
<reference evidence="2" key="1">
    <citation type="submission" date="2021-01" db="EMBL/GenBank/DDBJ databases">
        <authorList>
            <consortium name="Genoscope - CEA"/>
            <person name="William W."/>
        </authorList>
    </citation>
    <scope>NUCLEOTIDE SEQUENCE</scope>
</reference>
<dbReference type="Proteomes" id="UP000692954">
    <property type="component" value="Unassembled WGS sequence"/>
</dbReference>
<evidence type="ECO:0000313" key="3">
    <source>
        <dbReference type="Proteomes" id="UP000692954"/>
    </source>
</evidence>
<feature type="transmembrane region" description="Helical" evidence="1">
    <location>
        <begin position="71"/>
        <end position="93"/>
    </location>
</feature>
<protein>
    <recommendedName>
        <fullName evidence="4">Transmembrane protein</fullName>
    </recommendedName>
</protein>
<sequence>MDFLFASLHQHSNKFRLRYHSCLKQYNRLKILLNQLQSNQAIQGHKFMEVKVVPPFQFKDDNCATLFWNDFILNFISLELWINFTYLDFLQFVRNWLQLIKIQNRVILQFDTAFQIFQASMMIIFLFGLIILEMNIKLFFRQIFYKVQFHLAYLLEVLYQVYGIKISVTMFLIIVNNKDFEIEKYSKNKIESKSVYDLKKNESIVSIESKKDLLVFNFEWQIILINEMH</sequence>
<gene>
    <name evidence="2" type="ORF">PSON_ATCC_30995.1.T0920109</name>
</gene>
<feature type="transmembrane region" description="Helical" evidence="1">
    <location>
        <begin position="113"/>
        <end position="132"/>
    </location>
</feature>
<keyword evidence="1" id="KW-1133">Transmembrane helix</keyword>
<dbReference type="AlphaFoldDB" id="A0A8S1Q038"/>
<evidence type="ECO:0008006" key="4">
    <source>
        <dbReference type="Google" id="ProtNLM"/>
    </source>
</evidence>
<feature type="transmembrane region" description="Helical" evidence="1">
    <location>
        <begin position="152"/>
        <end position="175"/>
    </location>
</feature>
<keyword evidence="1" id="KW-0812">Transmembrane</keyword>
<proteinExistence type="predicted"/>
<dbReference type="EMBL" id="CAJJDN010000092">
    <property type="protein sequence ID" value="CAD8108864.1"/>
    <property type="molecule type" value="Genomic_DNA"/>
</dbReference>